<reference evidence="3 4" key="1">
    <citation type="submission" date="2019-02" db="EMBL/GenBank/DDBJ databases">
        <title>Deep-cultivation of Planctomycetes and their phenomic and genomic characterization uncovers novel biology.</title>
        <authorList>
            <person name="Wiegand S."/>
            <person name="Jogler M."/>
            <person name="Boedeker C."/>
            <person name="Pinto D."/>
            <person name="Vollmers J."/>
            <person name="Rivas-Marin E."/>
            <person name="Kohn T."/>
            <person name="Peeters S.H."/>
            <person name="Heuer A."/>
            <person name="Rast P."/>
            <person name="Oberbeckmann S."/>
            <person name="Bunk B."/>
            <person name="Jeske O."/>
            <person name="Meyerdierks A."/>
            <person name="Storesund J.E."/>
            <person name="Kallscheuer N."/>
            <person name="Luecker S."/>
            <person name="Lage O.M."/>
            <person name="Pohl T."/>
            <person name="Merkel B.J."/>
            <person name="Hornburger P."/>
            <person name="Mueller R.-W."/>
            <person name="Bruemmer F."/>
            <person name="Labrenz M."/>
            <person name="Spormann A.M."/>
            <person name="Op den Camp H."/>
            <person name="Overmann J."/>
            <person name="Amann R."/>
            <person name="Jetten M.S.M."/>
            <person name="Mascher T."/>
            <person name="Medema M.H."/>
            <person name="Devos D.P."/>
            <person name="Kaster A.-K."/>
            <person name="Ovreas L."/>
            <person name="Rohde M."/>
            <person name="Galperin M.Y."/>
            <person name="Jogler C."/>
        </authorList>
    </citation>
    <scope>NUCLEOTIDE SEQUENCE [LARGE SCALE GENOMIC DNA]</scope>
    <source>
        <strain evidence="3 4">Pla85_3_4</strain>
    </source>
</reference>
<name>A0A518DYL4_9BACT</name>
<feature type="region of interest" description="Disordered" evidence="1">
    <location>
        <begin position="190"/>
        <end position="241"/>
    </location>
</feature>
<keyword evidence="4" id="KW-1185">Reference proteome</keyword>
<dbReference type="KEGG" id="lcre:Pla8534_47680"/>
<keyword evidence="2" id="KW-0472">Membrane</keyword>
<sequence length="961" mass="101530">MESQFDPYYQWLGIPPHEQPADHYRLLGVARFEANLDVIENAADQRMAHVRNYQAGKYAVDSQRVLNHISTARVSLLDPQKKSAYDAQLHQQQLAAAPVAMPVSAGGASPAMVAPPVAGKQPRAGISVNPARAVGKRRKKFKVEVLISLVALVLLVIGLVGAGFWYLSQPPAAESFHDVAPATGANASTSAIAASPGEQAGQEVASSGTAADPASVVESSSPPVADEPAVEPALSNPTDPVAVVKPPLVDPFAPAIDTRPPADGAPVTPGGEGVPLTGAGDPPAGISAGEDLLKDLDLTKAILMGAAGRLGPNLIVGGDAGDNLVLLPTPDPVPGSFRLSIVARRRSKTGSLRIGLMVQGKASVILELDALVDTTDHSGLSLVNGRDLRDPEYGEPTHKGRLLEEGQTHLLCCILSGPTLELEVDKTSVYRWAGDVRTLRLPSHINHAEGLFLDAQDGEFEIASVRLEPEVFELPGGGDGGFATTKENGAGVLSGRWERPADSDLATAVSKVRKVFQDDYRFNAPAAKGLLAVKLFKTGRDEFDPLTRYALLSEASEAAIAGGDLTLAWQAAEAIGSSYNMEPFAQQAVLLEKYLAGRTTADQRMLAVQLAMPLLDQMETAHRFDDAAGLLDQLNKAVARLSDPPLKVALRDRTESLEKLKVQGAYADAARERLQASPGDPQANQNLGMYLCFVEHDWASGLPHLAAGGDAAIAAAARQDLDSPEDPQQLIKIGQEWVDLAKGRQDPAKSAMLRRGKVRLESALLGVPALDRQDLQQKIAQINEQLGDAVAPDAAFGPASGYQGLIGRVALNQADTGVLLQYVPGKAIAHDEVESLLLQPANGGRLLVHLKGNLQLARQQQVSVIHRGGSTAGGLLTLKIDGKVVGTVGDDRSKNDTYNLSLPAGSHSVEWMLAGGLIGDNCELQFVDAETGALLPLLHDSQLFKEASTASSRVSKRLGQL</sequence>
<evidence type="ECO:0000313" key="4">
    <source>
        <dbReference type="Proteomes" id="UP000317648"/>
    </source>
</evidence>
<proteinExistence type="predicted"/>
<evidence type="ECO:0000256" key="1">
    <source>
        <dbReference type="SAM" id="MobiDB-lite"/>
    </source>
</evidence>
<protein>
    <submittedName>
        <fullName evidence="3">Uncharacterized protein</fullName>
    </submittedName>
</protein>
<accession>A0A518DYL4</accession>
<feature type="region of interest" description="Disordered" evidence="1">
    <location>
        <begin position="258"/>
        <end position="285"/>
    </location>
</feature>
<dbReference type="RefSeq" id="WP_145055668.1">
    <property type="nucleotide sequence ID" value="NZ_CP036433.1"/>
</dbReference>
<evidence type="ECO:0000256" key="2">
    <source>
        <dbReference type="SAM" id="Phobius"/>
    </source>
</evidence>
<dbReference type="Proteomes" id="UP000317648">
    <property type="component" value="Chromosome"/>
</dbReference>
<organism evidence="3 4">
    <name type="scientific">Lignipirellula cremea</name>
    <dbReference type="NCBI Taxonomy" id="2528010"/>
    <lineage>
        <taxon>Bacteria</taxon>
        <taxon>Pseudomonadati</taxon>
        <taxon>Planctomycetota</taxon>
        <taxon>Planctomycetia</taxon>
        <taxon>Pirellulales</taxon>
        <taxon>Pirellulaceae</taxon>
        <taxon>Lignipirellula</taxon>
    </lineage>
</organism>
<dbReference type="AlphaFoldDB" id="A0A518DYL4"/>
<feature type="compositionally biased region" description="Low complexity" evidence="1">
    <location>
        <begin position="210"/>
        <end position="233"/>
    </location>
</feature>
<dbReference type="OrthoDB" id="264178at2"/>
<feature type="transmembrane region" description="Helical" evidence="2">
    <location>
        <begin position="145"/>
        <end position="167"/>
    </location>
</feature>
<keyword evidence="2" id="KW-1133">Transmembrane helix</keyword>
<keyword evidence="2" id="KW-0812">Transmembrane</keyword>
<evidence type="ECO:0000313" key="3">
    <source>
        <dbReference type="EMBL" id="QDU96943.1"/>
    </source>
</evidence>
<gene>
    <name evidence="3" type="ORF">Pla8534_47680</name>
</gene>
<dbReference type="EMBL" id="CP036433">
    <property type="protein sequence ID" value="QDU96943.1"/>
    <property type="molecule type" value="Genomic_DNA"/>
</dbReference>